<evidence type="ECO:0000256" key="6">
    <source>
        <dbReference type="SAM" id="Phobius"/>
    </source>
</evidence>
<dbReference type="GO" id="GO:0015179">
    <property type="term" value="F:L-amino acid transmembrane transporter activity"/>
    <property type="evidence" value="ECO:0007669"/>
    <property type="project" value="TreeGrafter"/>
</dbReference>
<keyword evidence="5 6" id="KW-0472">Membrane</keyword>
<evidence type="ECO:0000256" key="1">
    <source>
        <dbReference type="ARBA" id="ARBA00004141"/>
    </source>
</evidence>
<proteinExistence type="predicted"/>
<feature type="transmembrane region" description="Helical" evidence="6">
    <location>
        <begin position="173"/>
        <end position="196"/>
    </location>
</feature>
<protein>
    <recommendedName>
        <fullName evidence="7">Amino acid transporter transmembrane domain-containing protein</fullName>
    </recommendedName>
</protein>
<accession>A0A835IHI6</accession>
<sequence>MVTRRIHVEKGLNLLDISPTLTEAAGVIIDGYFLLPEGAKARHNIRTVNISISARHSCFGNRELRSQNILRFKPKTFYLWTCFPFQLGLNSIPTLTHLAPLSISTEVVDIGAMGLVMVEDVMISLKQKPVLEAFGGLSVALYGLGVAVYAFEGIGMVLPLESKTKNKEKFGKTLGWSMCFISLMYVGFGALGYFAFGDEIQDIITPNLGKGLLSNLVQLRLRINLFFTFPLMMNPVYEVFERRFCGGRYCFLLRWLVVLGVSLVALMVPNFGDFLYLVGSSVCCILGCVLPALFHLLVFKKEMKWNGIVLDVANVILGLVFAVSGTWSSLLEIFSVKEVAVMTLVFAARLSEVSFDGGYEWCDLLVMLSVGGGGRNGVLTVGLVYVVTDGGGAIFVVCKRWWCLEVWRYCRLLKSF</sequence>
<dbReference type="PANTHER" id="PTHR22950:SF674">
    <property type="entry name" value="AMINO ACID TRANSPORTER AVT3A"/>
    <property type="match status" value="1"/>
</dbReference>
<organism evidence="8 9">
    <name type="scientific">Coptis chinensis</name>
    <dbReference type="NCBI Taxonomy" id="261450"/>
    <lineage>
        <taxon>Eukaryota</taxon>
        <taxon>Viridiplantae</taxon>
        <taxon>Streptophyta</taxon>
        <taxon>Embryophyta</taxon>
        <taxon>Tracheophyta</taxon>
        <taxon>Spermatophyta</taxon>
        <taxon>Magnoliopsida</taxon>
        <taxon>Ranunculales</taxon>
        <taxon>Ranunculaceae</taxon>
        <taxon>Coptidoideae</taxon>
        <taxon>Coptis</taxon>
    </lineage>
</organism>
<evidence type="ECO:0000256" key="4">
    <source>
        <dbReference type="ARBA" id="ARBA00022989"/>
    </source>
</evidence>
<keyword evidence="2 6" id="KW-0812">Transmembrane</keyword>
<name>A0A835IHI6_9MAGN</name>
<evidence type="ECO:0000256" key="3">
    <source>
        <dbReference type="ARBA" id="ARBA00022970"/>
    </source>
</evidence>
<gene>
    <name evidence="8" type="ORF">IFM89_035223</name>
</gene>
<evidence type="ECO:0000313" key="9">
    <source>
        <dbReference type="Proteomes" id="UP000631114"/>
    </source>
</evidence>
<dbReference type="OrthoDB" id="40134at2759"/>
<dbReference type="EMBL" id="JADFTS010000003">
    <property type="protein sequence ID" value="KAF9617279.1"/>
    <property type="molecule type" value="Genomic_DNA"/>
</dbReference>
<dbReference type="GO" id="GO:0005774">
    <property type="term" value="C:vacuolar membrane"/>
    <property type="evidence" value="ECO:0007669"/>
    <property type="project" value="TreeGrafter"/>
</dbReference>
<evidence type="ECO:0000256" key="2">
    <source>
        <dbReference type="ARBA" id="ARBA00022692"/>
    </source>
</evidence>
<comment type="subcellular location">
    <subcellularLocation>
        <location evidence="1">Membrane</location>
        <topology evidence="1">Multi-pass membrane protein</topology>
    </subcellularLocation>
</comment>
<evidence type="ECO:0000259" key="7">
    <source>
        <dbReference type="Pfam" id="PF01490"/>
    </source>
</evidence>
<feature type="domain" description="Amino acid transporter transmembrane" evidence="7">
    <location>
        <begin position="77"/>
        <end position="329"/>
    </location>
</feature>
<evidence type="ECO:0000256" key="5">
    <source>
        <dbReference type="ARBA" id="ARBA00023136"/>
    </source>
</evidence>
<dbReference type="InterPro" id="IPR013057">
    <property type="entry name" value="AA_transpt_TM"/>
</dbReference>
<keyword evidence="3" id="KW-0813">Transport</keyword>
<keyword evidence="4 6" id="KW-1133">Transmembrane helix</keyword>
<feature type="transmembrane region" description="Helical" evidence="6">
    <location>
        <begin position="377"/>
        <end position="398"/>
    </location>
</feature>
<dbReference type="AlphaFoldDB" id="A0A835IHI6"/>
<dbReference type="Pfam" id="PF01490">
    <property type="entry name" value="Aa_trans"/>
    <property type="match status" value="1"/>
</dbReference>
<keyword evidence="3" id="KW-0029">Amino-acid transport</keyword>
<comment type="caution">
    <text evidence="8">The sequence shown here is derived from an EMBL/GenBank/DDBJ whole genome shotgun (WGS) entry which is preliminary data.</text>
</comment>
<reference evidence="8 9" key="1">
    <citation type="submission" date="2020-10" db="EMBL/GenBank/DDBJ databases">
        <title>The Coptis chinensis genome and diversification of protoberbering-type alkaloids.</title>
        <authorList>
            <person name="Wang B."/>
            <person name="Shu S."/>
            <person name="Song C."/>
            <person name="Liu Y."/>
        </authorList>
    </citation>
    <scope>NUCLEOTIDE SEQUENCE [LARGE SCALE GENOMIC DNA]</scope>
    <source>
        <strain evidence="8">HL-2020</strain>
        <tissue evidence="8">Leaf</tissue>
    </source>
</reference>
<evidence type="ECO:0000313" key="8">
    <source>
        <dbReference type="EMBL" id="KAF9617279.1"/>
    </source>
</evidence>
<feature type="transmembrane region" description="Helical" evidence="6">
    <location>
        <begin position="139"/>
        <end position="161"/>
    </location>
</feature>
<feature type="transmembrane region" description="Helical" evidence="6">
    <location>
        <begin position="249"/>
        <end position="268"/>
    </location>
</feature>
<keyword evidence="9" id="KW-1185">Reference proteome</keyword>
<dbReference type="Proteomes" id="UP000631114">
    <property type="component" value="Unassembled WGS sequence"/>
</dbReference>
<feature type="transmembrane region" description="Helical" evidence="6">
    <location>
        <begin position="274"/>
        <end position="296"/>
    </location>
</feature>
<dbReference type="PANTHER" id="PTHR22950">
    <property type="entry name" value="AMINO ACID TRANSPORTER"/>
    <property type="match status" value="1"/>
</dbReference>
<feature type="transmembrane region" description="Helical" evidence="6">
    <location>
        <begin position="308"/>
        <end position="327"/>
    </location>
</feature>